<organism evidence="10 11">
    <name type="scientific">Parasponia andersonii</name>
    <name type="common">Sponia andersonii</name>
    <dbReference type="NCBI Taxonomy" id="3476"/>
    <lineage>
        <taxon>Eukaryota</taxon>
        <taxon>Viridiplantae</taxon>
        <taxon>Streptophyta</taxon>
        <taxon>Embryophyta</taxon>
        <taxon>Tracheophyta</taxon>
        <taxon>Spermatophyta</taxon>
        <taxon>Magnoliopsida</taxon>
        <taxon>eudicotyledons</taxon>
        <taxon>Gunneridae</taxon>
        <taxon>Pentapetalae</taxon>
        <taxon>rosids</taxon>
        <taxon>fabids</taxon>
        <taxon>Rosales</taxon>
        <taxon>Cannabaceae</taxon>
        <taxon>Parasponia</taxon>
    </lineage>
</organism>
<comment type="similarity">
    <text evidence="2 9">Belongs to the phytosulfokine family.</text>
</comment>
<evidence type="ECO:0000256" key="4">
    <source>
        <dbReference type="ARBA" id="ARBA00022525"/>
    </source>
</evidence>
<dbReference type="InterPro" id="IPR009438">
    <property type="entry name" value="Phytosulfokine"/>
</dbReference>
<sequence length="89" mass="9843">MSSKVITATLFVLSLLLFFSVTCRARAGPVFSNSDNRNPTTDKVGHGSINEAEDVMVEESCEGVGEEECLMRRTLAAHTDYIYTQKQKP</sequence>
<evidence type="ECO:0000256" key="1">
    <source>
        <dbReference type="ARBA" id="ARBA00004613"/>
    </source>
</evidence>
<dbReference type="AlphaFoldDB" id="A0A2P5AVK8"/>
<dbReference type="GO" id="GO:0008283">
    <property type="term" value="P:cell population proliferation"/>
    <property type="evidence" value="ECO:0007669"/>
    <property type="project" value="UniProtKB-UniRule"/>
</dbReference>
<evidence type="ECO:0000256" key="3">
    <source>
        <dbReference type="ARBA" id="ARBA00022473"/>
    </source>
</evidence>
<comment type="subcellular location">
    <subcellularLocation>
        <location evidence="1 9">Secreted</location>
    </subcellularLocation>
</comment>
<dbReference type="GO" id="GO:0005576">
    <property type="term" value="C:extracellular region"/>
    <property type="evidence" value="ECO:0007669"/>
    <property type="project" value="UniProtKB-SubCell"/>
</dbReference>
<keyword evidence="6 9" id="KW-0732">Signal</keyword>
<evidence type="ECO:0000256" key="6">
    <source>
        <dbReference type="ARBA" id="ARBA00022729"/>
    </source>
</evidence>
<proteinExistence type="inferred from homology"/>
<protein>
    <recommendedName>
        <fullName evidence="9">Phytosulfokine</fullName>
    </recommendedName>
    <component>
        <recommendedName>
            <fullName evidence="9">Phytosulfokine-alpha</fullName>
            <shortName evidence="9">PSK-alpha</shortName>
            <shortName evidence="9">Phytosulfokine-a</shortName>
        </recommendedName>
    </component>
    <component>
        <recommendedName>
            <fullName evidence="9">Phytosulfokine-beta</fullName>
            <shortName evidence="9">PSK-beta</shortName>
            <shortName evidence="9">Phytosulfokine-b</shortName>
        </recommendedName>
    </component>
</protein>
<dbReference type="STRING" id="3476.A0A2P5AVK8"/>
<name>A0A2P5AVK8_PARAD</name>
<feature type="chain" id="PRO_5031608787" description="Phytosulfokine" evidence="9">
    <location>
        <begin position="28"/>
        <end position="89"/>
    </location>
</feature>
<dbReference type="PANTHER" id="PTHR33285">
    <property type="entry name" value="PHYTOSULFOKINES 3"/>
    <property type="match status" value="1"/>
</dbReference>
<evidence type="ECO:0000256" key="9">
    <source>
        <dbReference type="RuleBase" id="RU368031"/>
    </source>
</evidence>
<keyword evidence="4 9" id="KW-0964">Secreted</keyword>
<feature type="signal peptide" evidence="9">
    <location>
        <begin position="1"/>
        <end position="27"/>
    </location>
</feature>
<dbReference type="GO" id="GO:0030154">
    <property type="term" value="P:cell differentiation"/>
    <property type="evidence" value="ECO:0007669"/>
    <property type="project" value="UniProtKB-UniRule"/>
</dbReference>
<comment type="PTM">
    <text evidence="9">PSK-alpha is produced by endopeptidase digestion. PSK-beta is produced from PSK-alpha by exopeptidase digestion.</text>
</comment>
<reference evidence="11" key="1">
    <citation type="submission" date="2016-06" db="EMBL/GenBank/DDBJ databases">
        <title>Parallel loss of symbiosis genes in relatives of nitrogen-fixing non-legume Parasponia.</title>
        <authorList>
            <person name="Van Velzen R."/>
            <person name="Holmer R."/>
            <person name="Bu F."/>
            <person name="Rutten L."/>
            <person name="Van Zeijl A."/>
            <person name="Liu W."/>
            <person name="Santuari L."/>
            <person name="Cao Q."/>
            <person name="Sharma T."/>
            <person name="Shen D."/>
            <person name="Roswanjaya Y."/>
            <person name="Wardhani T."/>
            <person name="Kalhor M.S."/>
            <person name="Jansen J."/>
            <person name="Van den Hoogen J."/>
            <person name="Gungor B."/>
            <person name="Hartog M."/>
            <person name="Hontelez J."/>
            <person name="Verver J."/>
            <person name="Yang W.-C."/>
            <person name="Schijlen E."/>
            <person name="Repin R."/>
            <person name="Schilthuizen M."/>
            <person name="Schranz E."/>
            <person name="Heidstra R."/>
            <person name="Miyata K."/>
            <person name="Fedorova E."/>
            <person name="Kohlen W."/>
            <person name="Bisseling T."/>
            <person name="Smit S."/>
            <person name="Geurts R."/>
        </authorList>
    </citation>
    <scope>NUCLEOTIDE SEQUENCE [LARGE SCALE GENOMIC DNA]</scope>
    <source>
        <strain evidence="11">cv. WU1-14</strain>
    </source>
</reference>
<evidence type="ECO:0000313" key="11">
    <source>
        <dbReference type="Proteomes" id="UP000237105"/>
    </source>
</evidence>
<keyword evidence="3 9" id="KW-0217">Developmental protein</keyword>
<comment type="PTM">
    <text evidence="9">Sulfation is important for activity and for the binding to a putative membrane receptor.</text>
</comment>
<dbReference type="GO" id="GO:0008083">
    <property type="term" value="F:growth factor activity"/>
    <property type="evidence" value="ECO:0007669"/>
    <property type="project" value="UniProtKB-UniRule"/>
</dbReference>
<dbReference type="OrthoDB" id="1858282at2759"/>
<dbReference type="Pfam" id="PF06404">
    <property type="entry name" value="PSK"/>
    <property type="match status" value="1"/>
</dbReference>
<keyword evidence="11" id="KW-1185">Reference proteome</keyword>
<keyword evidence="5 9" id="KW-0765">Sulfation</keyword>
<comment type="caution">
    <text evidence="10">The sequence shown here is derived from an EMBL/GenBank/DDBJ whole genome shotgun (WGS) entry which is preliminary data.</text>
</comment>
<evidence type="ECO:0000256" key="5">
    <source>
        <dbReference type="ARBA" id="ARBA00022641"/>
    </source>
</evidence>
<gene>
    <name evidence="10" type="ORF">PanWU01x14_296470</name>
</gene>
<evidence type="ECO:0000313" key="10">
    <source>
        <dbReference type="EMBL" id="PON40511.1"/>
    </source>
</evidence>
<evidence type="ECO:0000256" key="8">
    <source>
        <dbReference type="ARBA" id="ARBA00023030"/>
    </source>
</evidence>
<dbReference type="EMBL" id="JXTB01000436">
    <property type="protein sequence ID" value="PON40511.1"/>
    <property type="molecule type" value="Genomic_DNA"/>
</dbReference>
<dbReference type="PANTHER" id="PTHR33285:SF55">
    <property type="entry name" value="PHYTOSULFOKINES 3"/>
    <property type="match status" value="1"/>
</dbReference>
<dbReference type="Proteomes" id="UP000237105">
    <property type="component" value="Unassembled WGS sequence"/>
</dbReference>
<comment type="function">
    <text evidence="9">Promotes plant cell differentiation, organogenesis and somatic embryogenesis as well as cell proliferation.</text>
</comment>
<evidence type="ECO:0000256" key="7">
    <source>
        <dbReference type="ARBA" id="ARBA00022782"/>
    </source>
</evidence>
<keyword evidence="7 9" id="KW-0221">Differentiation</keyword>
<accession>A0A2P5AVK8</accession>
<evidence type="ECO:0000256" key="2">
    <source>
        <dbReference type="ARBA" id="ARBA00010781"/>
    </source>
</evidence>
<keyword evidence="8 9" id="KW-0339">Growth factor</keyword>